<dbReference type="RefSeq" id="WP_206655127.1">
    <property type="nucleotide sequence ID" value="NZ_CP071182.1"/>
</dbReference>
<dbReference type="EMBL" id="CP071182">
    <property type="protein sequence ID" value="QSO45758.1"/>
    <property type="molecule type" value="Genomic_DNA"/>
</dbReference>
<accession>A0A9X7VXT9</accession>
<dbReference type="AlphaFoldDB" id="A0A9X7VXT9"/>
<organism evidence="1 2">
    <name type="scientific">Alicyclobacillus mengziensis</name>
    <dbReference type="NCBI Taxonomy" id="2931921"/>
    <lineage>
        <taxon>Bacteria</taxon>
        <taxon>Bacillati</taxon>
        <taxon>Bacillota</taxon>
        <taxon>Bacilli</taxon>
        <taxon>Bacillales</taxon>
        <taxon>Alicyclobacillaceae</taxon>
        <taxon>Alicyclobacillus</taxon>
    </lineage>
</organism>
<sequence>MKNRVQNVYVMLGEEEGDFTMEPLAAVILMANGQFRVYSVRAEHNQLRAIINKNSWTDLESGVQFKTGHYRLQSRMSDVTELGWTAAESIPEILTWLRNLYPRHLFFLDQHIAALL</sequence>
<evidence type="ECO:0000313" key="2">
    <source>
        <dbReference type="Proteomes" id="UP000663505"/>
    </source>
</evidence>
<dbReference type="KEGG" id="afx:JZ786_14505"/>
<keyword evidence="2" id="KW-1185">Reference proteome</keyword>
<gene>
    <name evidence="1" type="ORF">JZ786_14505</name>
</gene>
<dbReference type="Proteomes" id="UP000663505">
    <property type="component" value="Chromosome"/>
</dbReference>
<protein>
    <submittedName>
        <fullName evidence="1">Uncharacterized protein</fullName>
    </submittedName>
</protein>
<proteinExistence type="predicted"/>
<name>A0A9X7VXT9_9BACL</name>
<reference evidence="1 2" key="1">
    <citation type="submission" date="2021-02" db="EMBL/GenBank/DDBJ databases">
        <title>Alicyclobacillus curvatus sp. nov. and Alicyclobacillus mengziensis sp. nov., two acidophilic bacteria isolated from acid mine drainage.</title>
        <authorList>
            <person name="Huang Y."/>
        </authorList>
    </citation>
    <scope>NUCLEOTIDE SEQUENCE [LARGE SCALE GENOMIC DNA]</scope>
    <source>
        <strain evidence="1 2">S30H14</strain>
    </source>
</reference>
<evidence type="ECO:0000313" key="1">
    <source>
        <dbReference type="EMBL" id="QSO45758.1"/>
    </source>
</evidence>